<name>A0ABM9QCB4_9ENTR</name>
<sequence length="39" mass="4717">MLHFSALFSHGTGHARRLANRYFINHPFMDKLKRRYAVR</sequence>
<evidence type="ECO:0000313" key="1">
    <source>
        <dbReference type="EMBL" id="CCJ83168.1"/>
    </source>
</evidence>
<reference evidence="2" key="1">
    <citation type="journal article" date="2012" name="PLoS ONE">
        <title>Comparative analysis of genome sequences covering the seven cronobacter species.</title>
        <authorList>
            <person name="Joseph S."/>
            <person name="Desai P."/>
            <person name="Ji Y."/>
            <person name="Cummings C.A."/>
            <person name="Shih R."/>
            <person name="Degoricija L."/>
            <person name="Rico A."/>
            <person name="Brzoska P."/>
            <person name="Hamby S.E."/>
            <person name="Masood N."/>
            <person name="Hariri S."/>
            <person name="Sonbol H."/>
            <person name="Chuzhanova N."/>
            <person name="McClelland M."/>
            <person name="Furtado M.R."/>
            <person name="Forsythe S.J."/>
        </authorList>
    </citation>
    <scope>NUCLEOTIDE SEQUENCE [LARGE SCALE GENOMIC DNA]</scope>
    <source>
        <strain evidence="2">1210</strain>
    </source>
</reference>
<gene>
    <name evidence="1" type="ORF">BN134_3941</name>
</gene>
<organism evidence="1 2">
    <name type="scientific">Cronobacter dublinensis 1210</name>
    <dbReference type="NCBI Taxonomy" id="1208656"/>
    <lineage>
        <taxon>Bacteria</taxon>
        <taxon>Pseudomonadati</taxon>
        <taxon>Pseudomonadota</taxon>
        <taxon>Gammaproteobacteria</taxon>
        <taxon>Enterobacterales</taxon>
        <taxon>Enterobacteriaceae</taxon>
        <taxon>Cronobacter</taxon>
    </lineage>
</organism>
<protein>
    <submittedName>
        <fullName evidence="1">Uncharacterized protein</fullName>
    </submittedName>
</protein>
<accession>A0ABM9QCB4</accession>
<dbReference type="EMBL" id="CAKZ01000190">
    <property type="protein sequence ID" value="CCJ83168.1"/>
    <property type="molecule type" value="Genomic_DNA"/>
</dbReference>
<dbReference type="Proteomes" id="UP000009342">
    <property type="component" value="Unassembled WGS sequence"/>
</dbReference>
<keyword evidence="2" id="KW-1185">Reference proteome</keyword>
<proteinExistence type="predicted"/>
<comment type="caution">
    <text evidence="1">The sequence shown here is derived from an EMBL/GenBank/DDBJ whole genome shotgun (WGS) entry which is preliminary data.</text>
</comment>
<evidence type="ECO:0000313" key="2">
    <source>
        <dbReference type="Proteomes" id="UP000009342"/>
    </source>
</evidence>